<organism evidence="1 3">
    <name type="scientific">Didymodactylos carnosus</name>
    <dbReference type="NCBI Taxonomy" id="1234261"/>
    <lineage>
        <taxon>Eukaryota</taxon>
        <taxon>Metazoa</taxon>
        <taxon>Spiralia</taxon>
        <taxon>Gnathifera</taxon>
        <taxon>Rotifera</taxon>
        <taxon>Eurotatoria</taxon>
        <taxon>Bdelloidea</taxon>
        <taxon>Philodinida</taxon>
        <taxon>Philodinidae</taxon>
        <taxon>Didymodactylos</taxon>
    </lineage>
</organism>
<comment type="caution">
    <text evidence="1">The sequence shown here is derived from an EMBL/GenBank/DDBJ whole genome shotgun (WGS) entry which is preliminary data.</text>
</comment>
<reference evidence="1" key="1">
    <citation type="submission" date="2021-02" db="EMBL/GenBank/DDBJ databases">
        <authorList>
            <person name="Nowell W R."/>
        </authorList>
    </citation>
    <scope>NUCLEOTIDE SEQUENCE</scope>
</reference>
<protein>
    <submittedName>
        <fullName evidence="1">Uncharacterized protein</fullName>
    </submittedName>
</protein>
<dbReference type="Proteomes" id="UP000677228">
    <property type="component" value="Unassembled WGS sequence"/>
</dbReference>
<dbReference type="Proteomes" id="UP000682733">
    <property type="component" value="Unassembled WGS sequence"/>
</dbReference>
<evidence type="ECO:0000313" key="3">
    <source>
        <dbReference type="Proteomes" id="UP000677228"/>
    </source>
</evidence>
<dbReference type="EMBL" id="CAJOBA010004996">
    <property type="protein sequence ID" value="CAF3729857.1"/>
    <property type="molecule type" value="Genomic_DNA"/>
</dbReference>
<dbReference type="AlphaFoldDB" id="A0A8S2DNG7"/>
<name>A0A8S2DNG7_9BILA</name>
<dbReference type="EMBL" id="CAJNOK010004990">
    <property type="protein sequence ID" value="CAF0956693.1"/>
    <property type="molecule type" value="Genomic_DNA"/>
</dbReference>
<evidence type="ECO:0000313" key="2">
    <source>
        <dbReference type="EMBL" id="CAF3729857.1"/>
    </source>
</evidence>
<sequence length="93" mass="10422">MENIRRLKQGGHWLSYNHHPPLNFKATNGKLFQRQKTFASSMVVATAPSTMTNYKIDRELNRDSTSTSLISSSCALSGTSQQRLLFPVTHLVA</sequence>
<accession>A0A8S2DNG7</accession>
<evidence type="ECO:0000313" key="1">
    <source>
        <dbReference type="EMBL" id="CAF0956693.1"/>
    </source>
</evidence>
<gene>
    <name evidence="1" type="ORF">OVA965_LOCUS12420</name>
    <name evidence="2" type="ORF">TMI583_LOCUS12426</name>
</gene>
<proteinExistence type="predicted"/>